<dbReference type="HOGENOM" id="CLU_1533450_0_0_1"/>
<accession>S9X8P0</accession>
<dbReference type="OrthoDB" id="5399283at2759"/>
<evidence type="ECO:0000313" key="2">
    <source>
        <dbReference type="Proteomes" id="UP000015464"/>
    </source>
</evidence>
<evidence type="ECO:0000313" key="1">
    <source>
        <dbReference type="EMBL" id="EPY50191.1"/>
    </source>
</evidence>
<sequence>MLTKTLLENLEKRLKHLELILSFFDPNQMKYLCETEVRLLESSAYHELYNEHKSIFKSTVSCSEKENLIFEPELSNLDGLMNFFNDTKRLVSYEQKNFVKDFIIFLNEQKVAAKQFLRLRQLLSEHHEMLKRTVNFILFHYIEPMLLQNHLLLELSLRLRKLEKRVAKKGQIHNP</sequence>
<reference evidence="1 2" key="1">
    <citation type="journal article" date="2011" name="Science">
        <title>Comparative functional genomics of the fission yeasts.</title>
        <authorList>
            <person name="Rhind N."/>
            <person name="Chen Z."/>
            <person name="Yassour M."/>
            <person name="Thompson D.A."/>
            <person name="Haas B.J."/>
            <person name="Habib N."/>
            <person name="Wapinski I."/>
            <person name="Roy S."/>
            <person name="Lin M.F."/>
            <person name="Heiman D.I."/>
            <person name="Young S.K."/>
            <person name="Furuya K."/>
            <person name="Guo Y."/>
            <person name="Pidoux A."/>
            <person name="Chen H.M."/>
            <person name="Robbertse B."/>
            <person name="Goldberg J.M."/>
            <person name="Aoki K."/>
            <person name="Bayne E.H."/>
            <person name="Berlin A.M."/>
            <person name="Desjardins C.A."/>
            <person name="Dobbs E."/>
            <person name="Dukaj L."/>
            <person name="Fan L."/>
            <person name="FitzGerald M.G."/>
            <person name="French C."/>
            <person name="Gujja S."/>
            <person name="Hansen K."/>
            <person name="Keifenheim D."/>
            <person name="Levin J.Z."/>
            <person name="Mosher R.A."/>
            <person name="Mueller C.A."/>
            <person name="Pfiffner J."/>
            <person name="Priest M."/>
            <person name="Russ C."/>
            <person name="Smialowska A."/>
            <person name="Swoboda P."/>
            <person name="Sykes S.M."/>
            <person name="Vaughn M."/>
            <person name="Vengrova S."/>
            <person name="Yoder R."/>
            <person name="Zeng Q."/>
            <person name="Allshire R."/>
            <person name="Baulcombe D."/>
            <person name="Birren B.W."/>
            <person name="Brown W."/>
            <person name="Ekwall K."/>
            <person name="Kellis M."/>
            <person name="Leatherwood J."/>
            <person name="Levin H."/>
            <person name="Margalit H."/>
            <person name="Martienssen R."/>
            <person name="Nieduszynski C.A."/>
            <person name="Spatafora J.W."/>
            <person name="Friedman N."/>
            <person name="Dalgaard J.Z."/>
            <person name="Baumann P."/>
            <person name="Niki H."/>
            <person name="Regev A."/>
            <person name="Nusbaum C."/>
        </authorList>
    </citation>
    <scope>NUCLEOTIDE SEQUENCE [LARGE SCALE GENOMIC DNA]</scope>
    <source>
        <strain evidence="2">OY26 / ATCC MYA-4695 / CBS 11777 / NBRC 106824 / NRRL Y48691</strain>
    </source>
</reference>
<name>S9X8P0_SCHCR</name>
<dbReference type="RefSeq" id="XP_013024677.1">
    <property type="nucleotide sequence ID" value="XM_013169223.1"/>
</dbReference>
<dbReference type="GeneID" id="25035283"/>
<organism evidence="1 2">
    <name type="scientific">Schizosaccharomyces cryophilus (strain OY26 / ATCC MYA-4695 / CBS 11777 / NBRC 106824 / NRRL Y48691)</name>
    <name type="common">Fission yeast</name>
    <dbReference type="NCBI Taxonomy" id="653667"/>
    <lineage>
        <taxon>Eukaryota</taxon>
        <taxon>Fungi</taxon>
        <taxon>Dikarya</taxon>
        <taxon>Ascomycota</taxon>
        <taxon>Taphrinomycotina</taxon>
        <taxon>Schizosaccharomycetes</taxon>
        <taxon>Schizosaccharomycetales</taxon>
        <taxon>Schizosaccharomycetaceae</taxon>
        <taxon>Schizosaccharomyces</taxon>
    </lineage>
</organism>
<protein>
    <submittedName>
        <fullName evidence="1">Meiotically upregulated Mug5</fullName>
    </submittedName>
</protein>
<dbReference type="EMBL" id="KE546993">
    <property type="protein sequence ID" value="EPY50191.1"/>
    <property type="molecule type" value="Genomic_DNA"/>
</dbReference>
<keyword evidence="2" id="KW-1185">Reference proteome</keyword>
<proteinExistence type="predicted"/>
<dbReference type="AlphaFoldDB" id="S9X8P0"/>
<dbReference type="Proteomes" id="UP000015464">
    <property type="component" value="Unassembled WGS sequence"/>
</dbReference>
<dbReference type="OMA" id="QHLELIM"/>
<gene>
    <name evidence="1" type="ORF">SPOG_00952</name>
</gene>